<keyword evidence="5" id="KW-0067">ATP-binding</keyword>
<sequence length="781" mass="89096">MDLNTLLKEFITSIDLEIATRKQKAKIRPLTIKDGEKALSDSNGNIYRFFEFSYNVFPDSPAEVTLINGKMNKEGRKYNATIIGVDDDVLSLYISGEDLPDIINKALLIIDDTKLLEGVKNTVCKIKDRAENPPKDLANALFGIRQIRTKLSDYNDIPPQFNASQCETVKKALGSDATYIWGPPGTGKSVTLSFIADILVKKGSSILIAAHTNEAVDNLMEKLIDTFSKEAIEAGQIIRWRVTRSEKIQPITPGYIMLEKKSQISRRINELRKEKDDLSTRRLQLQKEYEEDYKKLQVLRKKHDQYQTCQRQYDWAINELKTIELEIAKVENEISSLKNWLINYDRSFFVNQLIRKHQRETFELALSQKLELTINLGIQKEKAIARCREENELLTKAKAEYEQYAETLNSEGITKAKLNGNLEAIAKLSDDLKRTSSEIIDLERELEGNKNFEYELLKNARVMGTTLTSATLNTQLRERTFDVVIVDEVSMAPCPSLYTTCALAKKKAILCGDFYQLSPIAENKNAEWLSKSIFDKLGIIRKIVSGQNLTELTILDTQFRCHPRVANSIIDIVYHGKLKNGYEETHPNFDAQCLEPYANEACILVDLSRICTSSTPWCETKGGSWVNLNSAKLTINLTQQALISGVKSVGIITPYREQARHIKKNIKQLNKLYPNSKVEASTVHRYQGREMKLIIFDLVDCYPKKLLAPFLSQGHGSESMRLINVATTRAIGKLIVIANVDYIEQKLRDNKNAILYQWIQYLKTQRHVYINSISELEYFAM</sequence>
<evidence type="ECO:0000259" key="7">
    <source>
        <dbReference type="Pfam" id="PF13086"/>
    </source>
</evidence>
<feature type="coiled-coil region" evidence="6">
    <location>
        <begin position="261"/>
        <end position="340"/>
    </location>
</feature>
<evidence type="ECO:0000313" key="10">
    <source>
        <dbReference type="Proteomes" id="UP000295008"/>
    </source>
</evidence>
<dbReference type="InterPro" id="IPR047187">
    <property type="entry name" value="SF1_C_Upf1"/>
</dbReference>
<comment type="similarity">
    <text evidence="1">Belongs to the DNA2/NAM7 helicase family.</text>
</comment>
<evidence type="ECO:0000256" key="1">
    <source>
        <dbReference type="ARBA" id="ARBA00007913"/>
    </source>
</evidence>
<organism evidence="9 10">
    <name type="scientific">Hydrogenispora ethanolica</name>
    <dbReference type="NCBI Taxonomy" id="1082276"/>
    <lineage>
        <taxon>Bacteria</taxon>
        <taxon>Bacillati</taxon>
        <taxon>Bacillota</taxon>
        <taxon>Hydrogenispora</taxon>
    </lineage>
</organism>
<dbReference type="CDD" id="cd18808">
    <property type="entry name" value="SF1_C_Upf1"/>
    <property type="match status" value="1"/>
</dbReference>
<name>A0A4R1S0K1_HYDET</name>
<feature type="domain" description="DNA2/NAM7 helicase helicase" evidence="7">
    <location>
        <begin position="160"/>
        <end position="322"/>
    </location>
</feature>
<dbReference type="GO" id="GO:0005524">
    <property type="term" value="F:ATP binding"/>
    <property type="evidence" value="ECO:0007669"/>
    <property type="project" value="UniProtKB-KW"/>
</dbReference>
<feature type="domain" description="DNA2/NAM7 helicase helicase" evidence="7">
    <location>
        <begin position="379"/>
        <end position="520"/>
    </location>
</feature>
<dbReference type="PANTHER" id="PTHR43788:SF8">
    <property type="entry name" value="DNA-BINDING PROTEIN SMUBP-2"/>
    <property type="match status" value="1"/>
</dbReference>
<dbReference type="EMBL" id="SLUN01000006">
    <property type="protein sequence ID" value="TCL72449.1"/>
    <property type="molecule type" value="Genomic_DNA"/>
</dbReference>
<evidence type="ECO:0000256" key="4">
    <source>
        <dbReference type="ARBA" id="ARBA00022806"/>
    </source>
</evidence>
<feature type="coiled-coil region" evidence="6">
    <location>
        <begin position="380"/>
        <end position="445"/>
    </location>
</feature>
<feature type="domain" description="DNA2/NAM7 helicase-like C-terminal" evidence="8">
    <location>
        <begin position="550"/>
        <end position="740"/>
    </location>
</feature>
<dbReference type="RefSeq" id="WP_132013661.1">
    <property type="nucleotide sequence ID" value="NZ_SLUN01000006.1"/>
</dbReference>
<dbReference type="OrthoDB" id="9757917at2"/>
<dbReference type="GO" id="GO:0016787">
    <property type="term" value="F:hydrolase activity"/>
    <property type="evidence" value="ECO:0007669"/>
    <property type="project" value="UniProtKB-KW"/>
</dbReference>
<reference evidence="9 10" key="1">
    <citation type="submission" date="2019-03" db="EMBL/GenBank/DDBJ databases">
        <title>Genomic Encyclopedia of Type Strains, Phase IV (KMG-IV): sequencing the most valuable type-strain genomes for metagenomic binning, comparative biology and taxonomic classification.</title>
        <authorList>
            <person name="Goeker M."/>
        </authorList>
    </citation>
    <scope>NUCLEOTIDE SEQUENCE [LARGE SCALE GENOMIC DNA]</scope>
    <source>
        <strain evidence="9 10">LX-B</strain>
    </source>
</reference>
<dbReference type="InterPro" id="IPR050534">
    <property type="entry name" value="Coronavir_polyprotein_1ab"/>
</dbReference>
<dbReference type="PANTHER" id="PTHR43788">
    <property type="entry name" value="DNA2/NAM7 HELICASE FAMILY MEMBER"/>
    <property type="match status" value="1"/>
</dbReference>
<dbReference type="Pfam" id="PF13087">
    <property type="entry name" value="AAA_12"/>
    <property type="match status" value="1"/>
</dbReference>
<keyword evidence="2" id="KW-0547">Nucleotide-binding</keyword>
<dbReference type="Gene3D" id="3.40.50.300">
    <property type="entry name" value="P-loop containing nucleotide triphosphate hydrolases"/>
    <property type="match status" value="3"/>
</dbReference>
<evidence type="ECO:0000256" key="3">
    <source>
        <dbReference type="ARBA" id="ARBA00022801"/>
    </source>
</evidence>
<proteinExistence type="inferred from homology"/>
<keyword evidence="3" id="KW-0378">Hydrolase</keyword>
<evidence type="ECO:0000256" key="6">
    <source>
        <dbReference type="SAM" id="Coils"/>
    </source>
</evidence>
<keyword evidence="4" id="KW-0347">Helicase</keyword>
<evidence type="ECO:0000256" key="5">
    <source>
        <dbReference type="ARBA" id="ARBA00022840"/>
    </source>
</evidence>
<accession>A0A4R1S0K1</accession>
<gene>
    <name evidence="9" type="ORF">EDC14_1006164</name>
</gene>
<dbReference type="InterPro" id="IPR041679">
    <property type="entry name" value="DNA2/NAM7-like_C"/>
</dbReference>
<dbReference type="InterPro" id="IPR041677">
    <property type="entry name" value="DNA2/NAM7_AAA_11"/>
</dbReference>
<evidence type="ECO:0000313" key="9">
    <source>
        <dbReference type="EMBL" id="TCL72449.1"/>
    </source>
</evidence>
<dbReference type="Pfam" id="PF13086">
    <property type="entry name" value="AAA_11"/>
    <property type="match status" value="2"/>
</dbReference>
<evidence type="ECO:0000259" key="8">
    <source>
        <dbReference type="Pfam" id="PF13087"/>
    </source>
</evidence>
<dbReference type="Proteomes" id="UP000295008">
    <property type="component" value="Unassembled WGS sequence"/>
</dbReference>
<dbReference type="GO" id="GO:0043139">
    <property type="term" value="F:5'-3' DNA helicase activity"/>
    <property type="evidence" value="ECO:0007669"/>
    <property type="project" value="TreeGrafter"/>
</dbReference>
<comment type="caution">
    <text evidence="9">The sequence shown here is derived from an EMBL/GenBank/DDBJ whole genome shotgun (WGS) entry which is preliminary data.</text>
</comment>
<evidence type="ECO:0000256" key="2">
    <source>
        <dbReference type="ARBA" id="ARBA00022741"/>
    </source>
</evidence>
<dbReference type="AlphaFoldDB" id="A0A4R1S0K1"/>
<dbReference type="SUPFAM" id="SSF52540">
    <property type="entry name" value="P-loop containing nucleoside triphosphate hydrolases"/>
    <property type="match status" value="1"/>
</dbReference>
<keyword evidence="6" id="KW-0175">Coiled coil</keyword>
<protein>
    <submittedName>
        <fullName evidence="9">AAA domain-containing protein</fullName>
    </submittedName>
</protein>
<keyword evidence="10" id="KW-1185">Reference proteome</keyword>
<dbReference type="InterPro" id="IPR027417">
    <property type="entry name" value="P-loop_NTPase"/>
</dbReference>